<name>A0A834UES2_VESPE</name>
<dbReference type="Proteomes" id="UP000600918">
    <property type="component" value="Unassembled WGS sequence"/>
</dbReference>
<evidence type="ECO:0000313" key="2">
    <source>
        <dbReference type="Proteomes" id="UP000600918"/>
    </source>
</evidence>
<evidence type="ECO:0000313" key="1">
    <source>
        <dbReference type="EMBL" id="KAF7434887.1"/>
    </source>
</evidence>
<protein>
    <submittedName>
        <fullName evidence="1">Uncharacterized protein</fullName>
    </submittedName>
</protein>
<accession>A0A834UES2</accession>
<proteinExistence type="predicted"/>
<comment type="caution">
    <text evidence="1">The sequence shown here is derived from an EMBL/GenBank/DDBJ whole genome shotgun (WGS) entry which is preliminary data.</text>
</comment>
<gene>
    <name evidence="1" type="ORF">H0235_003078</name>
</gene>
<dbReference type="EMBL" id="JACSDY010000002">
    <property type="protein sequence ID" value="KAF7434887.1"/>
    <property type="molecule type" value="Genomic_DNA"/>
</dbReference>
<sequence length="93" mass="10432">MEVKVLRNDECNVDDDHADGRADLDKGVSPAMSRIENEEKWKKETVGKLEDVPRSTFDFLLDYITEPNIETPLEGCGQASLTFRRQTTSSAIG</sequence>
<keyword evidence="2" id="KW-1185">Reference proteome</keyword>
<organism evidence="1 2">
    <name type="scientific">Vespula pensylvanica</name>
    <name type="common">Western yellow jacket</name>
    <name type="synonym">Wasp</name>
    <dbReference type="NCBI Taxonomy" id="30213"/>
    <lineage>
        <taxon>Eukaryota</taxon>
        <taxon>Metazoa</taxon>
        <taxon>Ecdysozoa</taxon>
        <taxon>Arthropoda</taxon>
        <taxon>Hexapoda</taxon>
        <taxon>Insecta</taxon>
        <taxon>Pterygota</taxon>
        <taxon>Neoptera</taxon>
        <taxon>Endopterygota</taxon>
        <taxon>Hymenoptera</taxon>
        <taxon>Apocrita</taxon>
        <taxon>Aculeata</taxon>
        <taxon>Vespoidea</taxon>
        <taxon>Vespidae</taxon>
        <taxon>Vespinae</taxon>
        <taxon>Vespula</taxon>
    </lineage>
</organism>
<reference evidence="1" key="1">
    <citation type="journal article" date="2020" name="G3 (Bethesda)">
        <title>High-Quality Assemblies for Three Invasive Social Wasps from the &lt;i&gt;Vespula&lt;/i&gt; Genus.</title>
        <authorList>
            <person name="Harrop T.W.R."/>
            <person name="Guhlin J."/>
            <person name="McLaughlin G.M."/>
            <person name="Permina E."/>
            <person name="Stockwell P."/>
            <person name="Gilligan J."/>
            <person name="Le Lec M.F."/>
            <person name="Gruber M.A.M."/>
            <person name="Quinn O."/>
            <person name="Lovegrove M."/>
            <person name="Duncan E.J."/>
            <person name="Remnant E.J."/>
            <person name="Van Eeckhoven J."/>
            <person name="Graham B."/>
            <person name="Knapp R.A."/>
            <person name="Langford K.W."/>
            <person name="Kronenberg Z."/>
            <person name="Press M.O."/>
            <person name="Eacker S.M."/>
            <person name="Wilson-Rankin E.E."/>
            <person name="Purcell J."/>
            <person name="Lester P.J."/>
            <person name="Dearden P.K."/>
        </authorList>
    </citation>
    <scope>NUCLEOTIDE SEQUENCE</scope>
    <source>
        <strain evidence="1">Volc-1</strain>
    </source>
</reference>
<dbReference type="AlphaFoldDB" id="A0A834UES2"/>